<dbReference type="SUPFAM" id="SSF159501">
    <property type="entry name" value="EreA/ChaN-like"/>
    <property type="match status" value="1"/>
</dbReference>
<evidence type="ECO:0000259" key="2">
    <source>
        <dbReference type="Pfam" id="PF04187"/>
    </source>
</evidence>
<accession>A0A251WXB1</accession>
<comment type="caution">
    <text evidence="3">The sequence shown here is derived from an EMBL/GenBank/DDBJ whole genome shotgun (WGS) entry which is preliminary data.</text>
</comment>
<feature type="domain" description="Haem-binding uptake Tiki superfamily ChaN" evidence="2">
    <location>
        <begin position="13"/>
        <end position="204"/>
    </location>
</feature>
<keyword evidence="4" id="KW-1185">Reference proteome</keyword>
<evidence type="ECO:0000313" key="4">
    <source>
        <dbReference type="Proteomes" id="UP000194664"/>
    </source>
</evidence>
<protein>
    <recommendedName>
        <fullName evidence="2">Haem-binding uptake Tiki superfamily ChaN domain-containing protein</fullName>
    </recommendedName>
</protein>
<dbReference type="Pfam" id="PF04187">
    <property type="entry name" value="Cofac_haem_bdg"/>
    <property type="match status" value="1"/>
</dbReference>
<name>A0A251WXB1_9RHOB</name>
<dbReference type="InterPro" id="IPR007314">
    <property type="entry name" value="Cofac_haem-bd_dom"/>
</dbReference>
<feature type="signal peptide" evidence="1">
    <location>
        <begin position="1"/>
        <end position="17"/>
    </location>
</feature>
<keyword evidence="1" id="KW-0732">Signal</keyword>
<dbReference type="CDD" id="cd14727">
    <property type="entry name" value="ChanN-like"/>
    <property type="match status" value="1"/>
</dbReference>
<dbReference type="EMBL" id="MSPP01000003">
    <property type="protein sequence ID" value="OUD09012.1"/>
    <property type="molecule type" value="Genomic_DNA"/>
</dbReference>
<gene>
    <name evidence="3" type="ORF">BVC71_09870</name>
</gene>
<evidence type="ECO:0000313" key="3">
    <source>
        <dbReference type="EMBL" id="OUD09012.1"/>
    </source>
</evidence>
<sequence>MRKLILFVSLWAAPVAAQDVWVLGEIHDNPAHHIEQANLVAEIQPTAVVFEMLSPDQADIINRDVDPAEVGNAVGWADSGWPDYSIYQPIFEQLNGARVYGASLPREVVMSAAGQGAAAVFGPDAGDFGLAPLDAEKQAAFEEEIFLSHCSAMPRDVLGGIVEAQRLRDAHFARVALSALRETSGPVAVITGNGHARNDRAIPAIIASAAPEVDVVSYGILENADDSGLYDVTIVTGAFDRPDPCDAFN</sequence>
<reference evidence="3 4" key="1">
    <citation type="submission" date="2016-12" db="EMBL/GenBank/DDBJ databases">
        <title>The draft genome sequence of HSLHS2.</title>
        <authorList>
            <person name="Hu D."/>
            <person name="Wang L."/>
            <person name="Shao Z."/>
        </authorList>
    </citation>
    <scope>NUCLEOTIDE SEQUENCE [LARGE SCALE GENOMIC DNA]</scope>
    <source>
        <strain evidence="3">MCCC 1A06712</strain>
    </source>
</reference>
<dbReference type="Proteomes" id="UP000194664">
    <property type="component" value="Unassembled WGS sequence"/>
</dbReference>
<organism evidence="3 4">
    <name type="scientific">Marivivens niveibacter</name>
    <dbReference type="NCBI Taxonomy" id="1930667"/>
    <lineage>
        <taxon>Bacteria</taxon>
        <taxon>Pseudomonadati</taxon>
        <taxon>Pseudomonadota</taxon>
        <taxon>Alphaproteobacteria</taxon>
        <taxon>Rhodobacterales</taxon>
        <taxon>Paracoccaceae</taxon>
        <taxon>Marivivens group</taxon>
        <taxon>Marivivens</taxon>
    </lineage>
</organism>
<dbReference type="OrthoDB" id="9795827at2"/>
<dbReference type="AlphaFoldDB" id="A0A251WXB1"/>
<dbReference type="RefSeq" id="WP_086451493.1">
    <property type="nucleotide sequence ID" value="NZ_MSPP01000003.1"/>
</dbReference>
<feature type="chain" id="PRO_5013055429" description="Haem-binding uptake Tiki superfamily ChaN domain-containing protein" evidence="1">
    <location>
        <begin position="18"/>
        <end position="249"/>
    </location>
</feature>
<evidence type="ECO:0000256" key="1">
    <source>
        <dbReference type="SAM" id="SignalP"/>
    </source>
</evidence>
<dbReference type="Gene3D" id="3.40.50.11550">
    <property type="match status" value="2"/>
</dbReference>
<proteinExistence type="predicted"/>